<comment type="caution">
    <text evidence="2">The sequence shown here is derived from an EMBL/GenBank/DDBJ whole genome shotgun (WGS) entry which is preliminary data.</text>
</comment>
<reference evidence="2" key="1">
    <citation type="submission" date="2019-06" db="EMBL/GenBank/DDBJ databases">
        <authorList>
            <person name="Zheng W."/>
        </authorList>
    </citation>
    <scope>NUCLEOTIDE SEQUENCE</scope>
    <source>
        <strain evidence="2">QDHG01</strain>
    </source>
</reference>
<keyword evidence="1" id="KW-0812">Transmembrane</keyword>
<feature type="transmembrane region" description="Helical" evidence="1">
    <location>
        <begin position="643"/>
        <end position="668"/>
    </location>
</feature>
<keyword evidence="1" id="KW-1133">Transmembrane helix</keyword>
<dbReference type="Proteomes" id="UP000785679">
    <property type="component" value="Unassembled WGS sequence"/>
</dbReference>
<sequence length="732" mass="81959">MMTKLKQCYLELGAQVYGVNAIISESGYCNEKTSMCDVKPDIPDISDCDYQPIKYECFDDFRINAVSQSSQRCENVQCYCDYHCKSGNCQNQKCTTWEKPACNVSLTYTFCDKKNLSQILYEKSTNLCEGVFCSCDSDCFTNTCQGYNKDLKTCSAIKRETMTCNQSTSICLNDASGEFLTINRCENVLCFNNNECQSGYCNVQQLLCQNQTDLVCNRTQYNQEFKNGRWQNIGQMENLCYNTQCDCDNQCTQGTYCDQLRRTCMPGGRSSISCNESLKLCEYDYQPNSIFRSFNSSNRCNTVQCQCDQDCQSNYCSPVQKTCLPSINLGTNSTSCNHTGLTCGIPMMNKCLESPCDCDNECESGYCNKLCKDNSTLVSQKCDQRANICETNFETGVQRKLDSTQKCDDVQCECHSECRSGFCGITVGTSQGMCMIKPQKCNQTFGLHCIRFGQPKEFLKNLCDGTTCAWNGDCASGYCAENAKLCRDSTLRDPATCNSSLQIPSGRNYFTGEVMHSDTQGRCLGVKCSMDKQCQKGLCKEGNCSDCNLYPLRANNLCPHQMCEDHSQCSHELCIDNICVAKNDCNSTIKFQSTNSTNRCIDTQCEYDQDCQIFAICKENACKLKAKYSLGSSSDQGFSNKQLIILIACLAAALLLIAFGIIIGRYYYLKRKVVISVKKNNVILTTEKAMIDESVLSSMDQSTITNATNLKIRESAEQGSQKQLDQTNILQF</sequence>
<dbReference type="AlphaFoldDB" id="A0A8J8P1E0"/>
<dbReference type="OrthoDB" id="4378782at2759"/>
<name>A0A8J8P1E0_HALGN</name>
<gene>
    <name evidence="2" type="ORF">FGO68_gene2478</name>
</gene>
<accession>A0A8J8P1E0</accession>
<evidence type="ECO:0000313" key="3">
    <source>
        <dbReference type="Proteomes" id="UP000785679"/>
    </source>
</evidence>
<evidence type="ECO:0000313" key="2">
    <source>
        <dbReference type="EMBL" id="TNV84024.1"/>
    </source>
</evidence>
<keyword evidence="3" id="KW-1185">Reference proteome</keyword>
<protein>
    <submittedName>
        <fullName evidence="2">Uncharacterized protein</fullName>
    </submittedName>
</protein>
<evidence type="ECO:0000256" key="1">
    <source>
        <dbReference type="SAM" id="Phobius"/>
    </source>
</evidence>
<proteinExistence type="predicted"/>
<organism evidence="2 3">
    <name type="scientific">Halteria grandinella</name>
    <dbReference type="NCBI Taxonomy" id="5974"/>
    <lineage>
        <taxon>Eukaryota</taxon>
        <taxon>Sar</taxon>
        <taxon>Alveolata</taxon>
        <taxon>Ciliophora</taxon>
        <taxon>Intramacronucleata</taxon>
        <taxon>Spirotrichea</taxon>
        <taxon>Stichotrichia</taxon>
        <taxon>Sporadotrichida</taxon>
        <taxon>Halteriidae</taxon>
        <taxon>Halteria</taxon>
    </lineage>
</organism>
<keyword evidence="1" id="KW-0472">Membrane</keyword>
<dbReference type="EMBL" id="RRYP01003208">
    <property type="protein sequence ID" value="TNV84024.1"/>
    <property type="molecule type" value="Genomic_DNA"/>
</dbReference>